<proteinExistence type="predicted"/>
<sequence>MAVPTSEQGYAGPATSWWTAPTEEETPELQWPKNVDVYDRMRRQDAQVISVVRAVTLPIRRTRWWIDPNGARPEVARHIADDLGLQVVGDTARPVLRTRDRFSWSEHMRLALLMLPFGHSVFEQVYRIDEAGRARLRKLAWRPPKTISKIDVAADGGLVAIHQHGTGSTGSVKIGVERLAVYVNDREGGNWLGQSLLRPAYKYWLLKDRMLRTQAQTVDRNGMGVPVYEGSKLPDSVTGEERTKREKDELDEGLKLAKGFRSGDNSGASIPNSAKLTLQGVEGDLPEADKPIRYYDEQIARAVLAHFLNLGTETGSWALGSTFADFFTLSLQTVADQIADTTTQHVIEDLVDLNWGPNEPAPRLIFEEIGSRHPATAESIRALIECGALTADEKLEEHLRTTYGLPSADVSTARDYNQSGAAPGQTLET</sequence>
<dbReference type="InterPro" id="IPR009279">
    <property type="entry name" value="Portal_Mu"/>
</dbReference>
<dbReference type="GeneID" id="80033935"/>
<gene>
    <name evidence="2" type="primary">7</name>
    <name evidence="2" type="ORF">PBI_NANDITA_7</name>
</gene>
<feature type="compositionally biased region" description="Basic and acidic residues" evidence="1">
    <location>
        <begin position="239"/>
        <end position="249"/>
    </location>
</feature>
<feature type="region of interest" description="Disordered" evidence="1">
    <location>
        <begin position="222"/>
        <end position="249"/>
    </location>
</feature>
<dbReference type="EMBL" id="MH834621">
    <property type="protein sequence ID" value="AYN58629.1"/>
    <property type="molecule type" value="Genomic_DNA"/>
</dbReference>
<feature type="region of interest" description="Disordered" evidence="1">
    <location>
        <begin position="410"/>
        <end position="429"/>
    </location>
</feature>
<keyword evidence="3" id="KW-1185">Reference proteome</keyword>
<dbReference type="RefSeq" id="YP_010760836.1">
    <property type="nucleotide sequence ID" value="NC_073588.1"/>
</dbReference>
<feature type="region of interest" description="Disordered" evidence="1">
    <location>
        <begin position="1"/>
        <end position="24"/>
    </location>
</feature>
<dbReference type="Proteomes" id="UP000267628">
    <property type="component" value="Segment"/>
</dbReference>
<evidence type="ECO:0000256" key="1">
    <source>
        <dbReference type="SAM" id="MobiDB-lite"/>
    </source>
</evidence>
<dbReference type="Pfam" id="PF06074">
    <property type="entry name" value="Portal_Mu"/>
    <property type="match status" value="1"/>
</dbReference>
<name>A0A3G2KI16_9CAUD</name>
<protein>
    <submittedName>
        <fullName evidence="2">Portal protein</fullName>
    </submittedName>
</protein>
<evidence type="ECO:0000313" key="2">
    <source>
        <dbReference type="EMBL" id="AYN58629.1"/>
    </source>
</evidence>
<dbReference type="KEGG" id="vg:80033935"/>
<evidence type="ECO:0000313" key="3">
    <source>
        <dbReference type="Proteomes" id="UP000267628"/>
    </source>
</evidence>
<organism evidence="2 3">
    <name type="scientific">Arthrobacter phage Nandita</name>
    <dbReference type="NCBI Taxonomy" id="2419963"/>
    <lineage>
        <taxon>Viruses</taxon>
        <taxon>Duplodnaviria</taxon>
        <taxon>Heunggongvirae</taxon>
        <taxon>Uroviricota</taxon>
        <taxon>Caudoviricetes</taxon>
        <taxon>Daemsvirinae</taxon>
        <taxon>Nanditavirus</taxon>
        <taxon>Nanditavirus nandita</taxon>
    </lineage>
</organism>
<reference evidence="2 3" key="1">
    <citation type="submission" date="2018-09" db="EMBL/GenBank/DDBJ databases">
        <authorList>
            <person name="Zack K."/>
            <person name="Stoner T.H."/>
            <person name="Garlena R.A."/>
            <person name="Russell D.A."/>
            <person name="Pope W.H."/>
            <person name="Jacobs-Sera D."/>
            <person name="Hatfull G.F."/>
        </authorList>
    </citation>
    <scope>NUCLEOTIDE SEQUENCE [LARGE SCALE GENOMIC DNA]</scope>
</reference>
<accession>A0A3G2KI16</accession>
<feature type="compositionally biased region" description="Polar residues" evidence="1">
    <location>
        <begin position="414"/>
        <end position="429"/>
    </location>
</feature>